<sequence length="298" mass="33543">MKISSHQIAAFTEVFRQRSVSEAAAVLGVTQSAVTQHLAKLEQHMGTTLFIRHRSGLEPTKPAQELFALTDRVRVLEQLVAEKINAYSDLSAGHLTVIANAPRPAMPLISEFNRHFPAVRITFSLVPWELAKQRLEARDVDIAIITEPDDIANLFHVQLSKTRLMAFMRREHRLAGRPTLTLAELAQERIILTEDGSLTLREVEKACLESSTSMPNIIKMTTYPVLKEAVLHGIGIGVLLEDSVFPAEELVYKTVDELCTDFKTYIVTTSDKRRLRCVKSFFETVEMSLENQGNTFPR</sequence>
<dbReference type="InterPro" id="IPR000847">
    <property type="entry name" value="LysR_HTH_N"/>
</dbReference>
<dbReference type="SUPFAM" id="SSF46785">
    <property type="entry name" value="Winged helix' DNA-binding domain"/>
    <property type="match status" value="1"/>
</dbReference>
<dbReference type="InterPro" id="IPR005119">
    <property type="entry name" value="LysR_subst-bd"/>
</dbReference>
<keyword evidence="4" id="KW-0238">DNA-binding</keyword>
<comment type="similarity">
    <text evidence="2">Belongs to the LysR transcriptional regulatory family.</text>
</comment>
<reference evidence="8" key="1">
    <citation type="journal article" date="2019" name="Int. J. Syst. Evol. Microbiol.">
        <title>The Global Catalogue of Microorganisms (GCM) 10K type strain sequencing project: providing services to taxonomists for standard genome sequencing and annotation.</title>
        <authorList>
            <consortium name="The Broad Institute Genomics Platform"/>
            <consortium name="The Broad Institute Genome Sequencing Center for Infectious Disease"/>
            <person name="Wu L."/>
            <person name="Ma J."/>
        </authorList>
    </citation>
    <scope>NUCLEOTIDE SEQUENCE [LARGE SCALE GENOMIC DNA]</scope>
    <source>
        <strain evidence="8">NBRC 102520</strain>
    </source>
</reference>
<dbReference type="PRINTS" id="PR00039">
    <property type="entry name" value="HTHLYSR"/>
</dbReference>
<dbReference type="PANTHER" id="PTHR30126:SF40">
    <property type="entry name" value="HTH-TYPE TRANSCRIPTIONAL REGULATOR GLTR"/>
    <property type="match status" value="1"/>
</dbReference>
<evidence type="ECO:0000313" key="7">
    <source>
        <dbReference type="EMBL" id="GLR91608.1"/>
    </source>
</evidence>
<dbReference type="SUPFAM" id="SSF53850">
    <property type="entry name" value="Periplasmic binding protein-like II"/>
    <property type="match status" value="1"/>
</dbReference>
<dbReference type="Gene3D" id="3.40.190.290">
    <property type="match status" value="1"/>
</dbReference>
<evidence type="ECO:0000256" key="3">
    <source>
        <dbReference type="ARBA" id="ARBA00023015"/>
    </source>
</evidence>
<comment type="function">
    <text evidence="1">NodD regulates the expression of the nodABCFE genes which encode other nodulation proteins. NodD is also a negative regulator of its own expression. Binds flavonoids as inducers.</text>
</comment>
<evidence type="ECO:0000256" key="1">
    <source>
        <dbReference type="ARBA" id="ARBA00003502"/>
    </source>
</evidence>
<dbReference type="InterPro" id="IPR036388">
    <property type="entry name" value="WH-like_DNA-bd_sf"/>
</dbReference>
<comment type="caution">
    <text evidence="7">The sequence shown here is derived from an EMBL/GenBank/DDBJ whole genome shotgun (WGS) entry which is preliminary data.</text>
</comment>
<keyword evidence="8" id="KW-1185">Reference proteome</keyword>
<keyword evidence="5" id="KW-0804">Transcription</keyword>
<dbReference type="CDD" id="cd05466">
    <property type="entry name" value="PBP2_LTTR_substrate"/>
    <property type="match status" value="1"/>
</dbReference>
<dbReference type="InterPro" id="IPR036390">
    <property type="entry name" value="WH_DNA-bd_sf"/>
</dbReference>
<dbReference type="Proteomes" id="UP001156905">
    <property type="component" value="Unassembled WGS sequence"/>
</dbReference>
<protein>
    <submittedName>
        <fullName evidence="7">LysR family transcriptional regulator</fullName>
    </submittedName>
</protein>
<proteinExistence type="inferred from homology"/>
<evidence type="ECO:0000259" key="6">
    <source>
        <dbReference type="PROSITE" id="PS50931"/>
    </source>
</evidence>
<organism evidence="7 8">
    <name type="scientific">Bradyrhizobium iriomotense</name>
    <dbReference type="NCBI Taxonomy" id="441950"/>
    <lineage>
        <taxon>Bacteria</taxon>
        <taxon>Pseudomonadati</taxon>
        <taxon>Pseudomonadota</taxon>
        <taxon>Alphaproteobacteria</taxon>
        <taxon>Hyphomicrobiales</taxon>
        <taxon>Nitrobacteraceae</taxon>
        <taxon>Bradyrhizobium</taxon>
    </lineage>
</organism>
<dbReference type="Gene3D" id="1.10.10.10">
    <property type="entry name" value="Winged helix-like DNA-binding domain superfamily/Winged helix DNA-binding domain"/>
    <property type="match status" value="1"/>
</dbReference>
<evidence type="ECO:0000256" key="5">
    <source>
        <dbReference type="ARBA" id="ARBA00023163"/>
    </source>
</evidence>
<dbReference type="Pfam" id="PF00126">
    <property type="entry name" value="HTH_1"/>
    <property type="match status" value="1"/>
</dbReference>
<feature type="domain" description="HTH lysR-type" evidence="6">
    <location>
        <begin position="3"/>
        <end position="60"/>
    </location>
</feature>
<evidence type="ECO:0000256" key="2">
    <source>
        <dbReference type="ARBA" id="ARBA00009437"/>
    </source>
</evidence>
<dbReference type="EMBL" id="BSOW01000051">
    <property type="protein sequence ID" value="GLR91608.1"/>
    <property type="molecule type" value="Genomic_DNA"/>
</dbReference>
<evidence type="ECO:0000313" key="8">
    <source>
        <dbReference type="Proteomes" id="UP001156905"/>
    </source>
</evidence>
<evidence type="ECO:0000256" key="4">
    <source>
        <dbReference type="ARBA" id="ARBA00023125"/>
    </source>
</evidence>
<dbReference type="Pfam" id="PF03466">
    <property type="entry name" value="LysR_substrate"/>
    <property type="match status" value="1"/>
</dbReference>
<dbReference type="PANTHER" id="PTHR30126">
    <property type="entry name" value="HTH-TYPE TRANSCRIPTIONAL REGULATOR"/>
    <property type="match status" value="1"/>
</dbReference>
<dbReference type="PROSITE" id="PS50931">
    <property type="entry name" value="HTH_LYSR"/>
    <property type="match status" value="1"/>
</dbReference>
<keyword evidence="3" id="KW-0805">Transcription regulation</keyword>
<name>A0ABQ6BCU7_9BRAD</name>
<gene>
    <name evidence="7" type="ORF">GCM10007857_83260</name>
</gene>
<accession>A0ABQ6BCU7</accession>
<dbReference type="RefSeq" id="WP_284275136.1">
    <property type="nucleotide sequence ID" value="NZ_BSOW01000051.1"/>
</dbReference>